<dbReference type="PROSITE" id="PS51257">
    <property type="entry name" value="PROKAR_LIPOPROTEIN"/>
    <property type="match status" value="1"/>
</dbReference>
<dbReference type="RefSeq" id="WP_021668164.1">
    <property type="nucleotide sequence ID" value="NZ_KI259277.1"/>
</dbReference>
<evidence type="ECO:0008006" key="4">
    <source>
        <dbReference type="Google" id="ProtNLM"/>
    </source>
</evidence>
<dbReference type="CDD" id="cd12105">
    <property type="entry name" value="HmuY"/>
    <property type="match status" value="1"/>
</dbReference>
<keyword evidence="3" id="KW-1185">Reference proteome</keyword>
<feature type="chain" id="PRO_5045039214" description="Lipoprotein" evidence="1">
    <location>
        <begin position="23"/>
        <end position="99"/>
    </location>
</feature>
<feature type="non-terminal residue" evidence="2">
    <location>
        <position position="99"/>
    </location>
</feature>
<comment type="caution">
    <text evidence="2">The sequence shown here is derived from an EMBL/GenBank/DDBJ whole genome shotgun (WGS) entry which is preliminary data.</text>
</comment>
<protein>
    <recommendedName>
        <fullName evidence="4">Lipoprotein</fullName>
    </recommendedName>
</protein>
<gene>
    <name evidence="2" type="ORF">HMPREF0653_02293</name>
</gene>
<keyword evidence="1" id="KW-0732">Signal</keyword>
<dbReference type="Proteomes" id="UP000016660">
    <property type="component" value="Unassembled WGS sequence"/>
</dbReference>
<dbReference type="InterPro" id="IPR025921">
    <property type="entry name" value="HmuY"/>
</dbReference>
<feature type="signal peptide" evidence="1">
    <location>
        <begin position="1"/>
        <end position="22"/>
    </location>
</feature>
<evidence type="ECO:0000313" key="2">
    <source>
        <dbReference type="EMBL" id="ERJ72803.1"/>
    </source>
</evidence>
<evidence type="ECO:0000256" key="1">
    <source>
        <dbReference type="SAM" id="SignalP"/>
    </source>
</evidence>
<proteinExistence type="predicted"/>
<dbReference type="Pfam" id="PF14064">
    <property type="entry name" value="HmuY"/>
    <property type="match status" value="1"/>
</dbReference>
<organism evidence="2 3">
    <name type="scientific">Prevotella disiens JCM 6334 = ATCC 29426</name>
    <dbReference type="NCBI Taxonomy" id="1235811"/>
    <lineage>
        <taxon>Bacteria</taxon>
        <taxon>Pseudomonadati</taxon>
        <taxon>Bacteroidota</taxon>
        <taxon>Bacteroidia</taxon>
        <taxon>Bacteroidales</taxon>
        <taxon>Prevotellaceae</taxon>
        <taxon>Prevotella</taxon>
    </lineage>
</organism>
<reference evidence="2 3" key="1">
    <citation type="submission" date="2013-06" db="EMBL/GenBank/DDBJ databases">
        <authorList>
            <person name="Weinstock G."/>
            <person name="Sodergren E."/>
            <person name="Lobos E.A."/>
            <person name="Fulton L."/>
            <person name="Fulton R."/>
            <person name="Courtney L."/>
            <person name="Fronick C."/>
            <person name="O'Laughlin M."/>
            <person name="Godfrey J."/>
            <person name="Wilson R.M."/>
            <person name="Miner T."/>
            <person name="Farmer C."/>
            <person name="Delehaunty K."/>
            <person name="Cordes M."/>
            <person name="Minx P."/>
            <person name="Tomlinson C."/>
            <person name="Chen J."/>
            <person name="Wollam A."/>
            <person name="Pepin K.H."/>
            <person name="Bhonagiri V."/>
            <person name="Zhang X."/>
            <person name="Warren W."/>
            <person name="Mitreva M."/>
            <person name="Mardis E.R."/>
            <person name="Wilson R.K."/>
        </authorList>
    </citation>
    <scope>NUCLEOTIDE SEQUENCE [LARGE SCALE GENOMIC DNA]</scope>
    <source>
        <strain evidence="2 3">ATCC 29426</strain>
    </source>
</reference>
<name>A0ABP2Y4N2_9BACT</name>
<evidence type="ECO:0000313" key="3">
    <source>
        <dbReference type="Proteomes" id="UP000016660"/>
    </source>
</evidence>
<accession>A0ABP2Y4N2</accession>
<sequence length="99" mass="11073">MRKYIFILFALTTALSSCVSYDAEEFTGKTLPRVTGYTTGVTNDWLYINLRTGKIFNLDKPNGDIKEGEQRERTDWDIAFCGYRMRTNSGTSGNGKGGA</sequence>
<dbReference type="EMBL" id="AWUY01000234">
    <property type="protein sequence ID" value="ERJ72803.1"/>
    <property type="molecule type" value="Genomic_DNA"/>
</dbReference>